<dbReference type="RefSeq" id="WP_188071596.1">
    <property type="nucleotide sequence ID" value="NZ_BSPS01000029.1"/>
</dbReference>
<evidence type="ECO:0000259" key="5">
    <source>
        <dbReference type="PROSITE" id="PS50977"/>
    </source>
</evidence>
<feature type="DNA-binding region" description="H-T-H motif" evidence="4">
    <location>
        <begin position="34"/>
        <end position="53"/>
    </location>
</feature>
<gene>
    <name evidence="6" type="ORF">GGR43_001756</name>
</gene>
<evidence type="ECO:0000256" key="3">
    <source>
        <dbReference type="ARBA" id="ARBA00023163"/>
    </source>
</evidence>
<dbReference type="Gene3D" id="1.10.357.10">
    <property type="entry name" value="Tetracycline Repressor, domain 2"/>
    <property type="match status" value="1"/>
</dbReference>
<accession>A0A7W6BFJ3</accession>
<feature type="domain" description="HTH tetR-type" evidence="5">
    <location>
        <begin position="11"/>
        <end position="71"/>
    </location>
</feature>
<sequence>MPPSLRERRKAEKLQAIRNAARQLFTTHGFHETPMREVARIADVGFGTVSAYASDKAGLAAMLFVEDLDQLDPIFTEVRPDVPLLDQVVDNFAFTFRFWASKPELSRVVLPMLGNTDNPYVDIIMRRRAGVRAALIAWLFQFKQQGLIGHQWNLEQAGELLFALYIASVNEWLSANESDVESGIERMRYLMEIPILALVSRPSRKSGKDAK</sequence>
<evidence type="ECO:0000256" key="1">
    <source>
        <dbReference type="ARBA" id="ARBA00023015"/>
    </source>
</evidence>
<keyword evidence="1" id="KW-0805">Transcription regulation</keyword>
<dbReference type="GO" id="GO:0000976">
    <property type="term" value="F:transcription cis-regulatory region binding"/>
    <property type="evidence" value="ECO:0007669"/>
    <property type="project" value="TreeGrafter"/>
</dbReference>
<dbReference type="PANTHER" id="PTHR30055">
    <property type="entry name" value="HTH-TYPE TRANSCRIPTIONAL REGULATOR RUTR"/>
    <property type="match status" value="1"/>
</dbReference>
<dbReference type="PROSITE" id="PS50977">
    <property type="entry name" value="HTH_TETR_2"/>
    <property type="match status" value="1"/>
</dbReference>
<dbReference type="InterPro" id="IPR050109">
    <property type="entry name" value="HTH-type_TetR-like_transc_reg"/>
</dbReference>
<dbReference type="GO" id="GO:0003700">
    <property type="term" value="F:DNA-binding transcription factor activity"/>
    <property type="evidence" value="ECO:0007669"/>
    <property type="project" value="TreeGrafter"/>
</dbReference>
<evidence type="ECO:0000256" key="2">
    <source>
        <dbReference type="ARBA" id="ARBA00023125"/>
    </source>
</evidence>
<dbReference type="PANTHER" id="PTHR30055:SF234">
    <property type="entry name" value="HTH-TYPE TRANSCRIPTIONAL REGULATOR BETI"/>
    <property type="match status" value="1"/>
</dbReference>
<dbReference type="InterPro" id="IPR009057">
    <property type="entry name" value="Homeodomain-like_sf"/>
</dbReference>
<dbReference type="AlphaFoldDB" id="A0A7W6BFJ3"/>
<reference evidence="6 7" key="1">
    <citation type="submission" date="2020-08" db="EMBL/GenBank/DDBJ databases">
        <title>Genomic Encyclopedia of Type Strains, Phase IV (KMG-IV): sequencing the most valuable type-strain genomes for metagenomic binning, comparative biology and taxonomic classification.</title>
        <authorList>
            <person name="Goeker M."/>
        </authorList>
    </citation>
    <scope>NUCLEOTIDE SEQUENCE [LARGE SCALE GENOMIC DNA]</scope>
    <source>
        <strain evidence="6 7">DSM 26189</strain>
    </source>
</reference>
<dbReference type="EMBL" id="JACIDT010000005">
    <property type="protein sequence ID" value="MBB3926041.1"/>
    <property type="molecule type" value="Genomic_DNA"/>
</dbReference>
<evidence type="ECO:0000313" key="6">
    <source>
        <dbReference type="EMBL" id="MBB3926041.1"/>
    </source>
</evidence>
<proteinExistence type="predicted"/>
<keyword evidence="3" id="KW-0804">Transcription</keyword>
<dbReference type="SUPFAM" id="SSF46689">
    <property type="entry name" value="Homeodomain-like"/>
    <property type="match status" value="1"/>
</dbReference>
<evidence type="ECO:0000256" key="4">
    <source>
        <dbReference type="PROSITE-ProRule" id="PRU00335"/>
    </source>
</evidence>
<name>A0A7W6BFJ3_9SPHN</name>
<comment type="caution">
    <text evidence="6">The sequence shown here is derived from an EMBL/GenBank/DDBJ whole genome shotgun (WGS) entry which is preliminary data.</text>
</comment>
<evidence type="ECO:0000313" key="7">
    <source>
        <dbReference type="Proteomes" id="UP000571950"/>
    </source>
</evidence>
<dbReference type="Proteomes" id="UP000571950">
    <property type="component" value="Unassembled WGS sequence"/>
</dbReference>
<dbReference type="Pfam" id="PF00440">
    <property type="entry name" value="TetR_N"/>
    <property type="match status" value="1"/>
</dbReference>
<organism evidence="6 7">
    <name type="scientific">Sphingobium jiangsuense</name>
    <dbReference type="NCBI Taxonomy" id="870476"/>
    <lineage>
        <taxon>Bacteria</taxon>
        <taxon>Pseudomonadati</taxon>
        <taxon>Pseudomonadota</taxon>
        <taxon>Alphaproteobacteria</taxon>
        <taxon>Sphingomonadales</taxon>
        <taxon>Sphingomonadaceae</taxon>
        <taxon>Sphingobium</taxon>
    </lineage>
</organism>
<keyword evidence="2 4" id="KW-0238">DNA-binding</keyword>
<dbReference type="InterPro" id="IPR001647">
    <property type="entry name" value="HTH_TetR"/>
</dbReference>
<protein>
    <submittedName>
        <fullName evidence="6">AcrR family transcriptional regulator</fullName>
    </submittedName>
</protein>
<keyword evidence="7" id="KW-1185">Reference proteome</keyword>